<sequence length="120" mass="13213">MRWFLVCAGIASTALGIIGIFLPLIPTVPLLLLAAACFARSSEKFHQWLLEHDRLGPLIKGYVDGSGIPIRAKITAISMVWVTIPISAFLVIKATWLRVLLIAIAIGITSYLIYLPSRRQ</sequence>
<dbReference type="EMBL" id="JAHCVJ010000002">
    <property type="protein sequence ID" value="MBT0663859.1"/>
    <property type="molecule type" value="Genomic_DNA"/>
</dbReference>
<keyword evidence="1" id="KW-0812">Transmembrane</keyword>
<comment type="caution">
    <text evidence="2">The sequence shown here is derived from an EMBL/GenBank/DDBJ whole genome shotgun (WGS) entry which is preliminary data.</text>
</comment>
<dbReference type="Proteomes" id="UP000811899">
    <property type="component" value="Unassembled WGS sequence"/>
</dbReference>
<keyword evidence="3" id="KW-1185">Reference proteome</keyword>
<dbReference type="Pfam" id="PF04304">
    <property type="entry name" value="DUF454"/>
    <property type="match status" value="1"/>
</dbReference>
<dbReference type="InterPro" id="IPR007401">
    <property type="entry name" value="DUF454"/>
</dbReference>
<dbReference type="PANTHER" id="PTHR35813:SF1">
    <property type="entry name" value="INNER MEMBRANE PROTEIN YBAN"/>
    <property type="match status" value="1"/>
</dbReference>
<evidence type="ECO:0000313" key="2">
    <source>
        <dbReference type="EMBL" id="MBT0663859.1"/>
    </source>
</evidence>
<proteinExistence type="predicted"/>
<gene>
    <name evidence="2" type="ORF">KI809_06045</name>
</gene>
<organism evidence="2 3">
    <name type="scientific">Geoanaerobacter pelophilus</name>
    <dbReference type="NCBI Taxonomy" id="60036"/>
    <lineage>
        <taxon>Bacteria</taxon>
        <taxon>Pseudomonadati</taxon>
        <taxon>Thermodesulfobacteriota</taxon>
        <taxon>Desulfuromonadia</taxon>
        <taxon>Geobacterales</taxon>
        <taxon>Geobacteraceae</taxon>
        <taxon>Geoanaerobacter</taxon>
    </lineage>
</organism>
<keyword evidence="1" id="KW-1133">Transmembrane helix</keyword>
<feature type="transmembrane region" description="Helical" evidence="1">
    <location>
        <begin position="74"/>
        <end position="92"/>
    </location>
</feature>
<protein>
    <submittedName>
        <fullName evidence="2">DUF454 family protein</fullName>
    </submittedName>
</protein>
<dbReference type="GO" id="GO:0005886">
    <property type="term" value="C:plasma membrane"/>
    <property type="evidence" value="ECO:0007669"/>
    <property type="project" value="TreeGrafter"/>
</dbReference>
<reference evidence="2 3" key="1">
    <citation type="submission" date="2021-05" db="EMBL/GenBank/DDBJ databases">
        <title>The draft genome of Geobacter pelophilus DSM 12255.</title>
        <authorList>
            <person name="Xu Z."/>
            <person name="Masuda Y."/>
            <person name="Itoh H."/>
            <person name="Senoo K."/>
        </authorList>
    </citation>
    <scope>NUCLEOTIDE SEQUENCE [LARGE SCALE GENOMIC DNA]</scope>
    <source>
        <strain evidence="2 3">DSM 12255</strain>
    </source>
</reference>
<evidence type="ECO:0000313" key="3">
    <source>
        <dbReference type="Proteomes" id="UP000811899"/>
    </source>
</evidence>
<dbReference type="AlphaFoldDB" id="A0AAW4KYM9"/>
<feature type="transmembrane region" description="Helical" evidence="1">
    <location>
        <begin position="99"/>
        <end position="117"/>
    </location>
</feature>
<dbReference type="PANTHER" id="PTHR35813">
    <property type="entry name" value="INNER MEMBRANE PROTEIN YBAN"/>
    <property type="match status" value="1"/>
</dbReference>
<evidence type="ECO:0000256" key="1">
    <source>
        <dbReference type="SAM" id="Phobius"/>
    </source>
</evidence>
<dbReference type="PIRSF" id="PIRSF016789">
    <property type="entry name" value="DUF454"/>
    <property type="match status" value="1"/>
</dbReference>
<accession>A0AAW4KYM9</accession>
<keyword evidence="1" id="KW-0472">Membrane</keyword>
<name>A0AAW4KYM9_9BACT</name>